<sequence length="1403" mass="152332">MIEKDDPRLTAYLLGELDEASHRDIQHALADDASLRQYVEELRQTIDAVTSAVNLNPGSDVLSDEQLAAIDAASVEAAQLSESGFSPAVTLTDTGSPKRRTVVRLAVAALALYAVGVSWFAFRDMPNVSVADLREIKPRSENSAATAEIKDATVADSRPLASDGAIPTESSELAPMIADAMTEPSANSLVAPLAANLSSADVIAAESDGLAIREKPQGDVALSMQGMSGPDVPAMSRSNVKMRRQMTERSDATMPVPAIAETESAGIMLKSGRATGAGGMGGATATPATESTRVPMPSTTAPAPMTLQAAPSTTAPTISSAFPQREATLAVPPVAPPPPNTPPTATDNTAGDNIDDVPFGPTPDSNRRARSAFRDSQPQVDPFGGDPFSGESSGGDNPFGNTASNIPGTSRLDSITPDSEITATNAPFEQDGSAKTWKPATASTNRARLSVGHQDDLLLVARDTYVRIDGFRARVMFDLYFYNDRNSRLEGQFMLRLPEDASLHYVAFGPTNLPAPIKTPRTSRNPKPAQALSPEIDPANQLLTSLREQIQATGSDLARRAINPDYQADSNSVFASVKPARVVPRQKAALAYEETVRRRVDPALVEWAGQGVFQTKVFPLLPSKLHRIVIGYDVSLTDSDGEQEFNLKLPEKDAGGRVEFDIYAAPGASAELSPPMTAFMSGGRAYYRDDNAEPRDYIVRLKGYQSAMLRHQDSNLGTNYFAMQTTANLPGHAAPIKTSQAIVLLDTSYSDRPAVFAKRVALMQEILRRNEDSVKQFAVLTFGVHQTWWQDKFVANDAEQRTALQDFAEQLVLEGATDLAGAIAEAVQPHWLGGSSLDATNLFLLSDAVATWGRIDASSITESLGQSDSPIFGYVVAGAAHDRSMLREIADQSGGAIFEVSDQTDQSSLATAHRSRPWRIERTNAVNAEELLVLGGSESIYPGQSLTVVGRGVPQGPIEITFRRGDETITRTIAPKLTIDSSMAARLYGSIAVDRLESIGGDAEAITVAFARYFRVPSQTCSMVMLENERDYKRFNVNESLQEDALVIASNSIDSILRSHRDAEPLASPRDRFVTWVESLRSASLVNVPTALRLSMARLPDEAFSMRPQPLVCRGIRRDQFAVNHLDELRQADPSFSQLLATADDVLVDHGSDDALKTASTLIEIRPNDPESIRSVAFRAISWKRPDQAAPLFFRLAKARPYQPQCLLLLARSLADQDHLEEALVCYELVLRGNWNDRWSAIKRVAQEELSSVLLRIKPDSVMAGYANARSRQLGLESISPSPLAITMDWNTDRSDVDLWVTEPNGDRCDHRQNQTPSGGRMWFNITQGLGPELYTQTTAPAGIYRIRADLRSQDRNRTEAPSEALITITETRVGDNPQPGPPAVTRRVISAGDEFQFDRKAR</sequence>
<keyword evidence="2" id="KW-0472">Membrane</keyword>
<evidence type="ECO:0000256" key="2">
    <source>
        <dbReference type="SAM" id="Phobius"/>
    </source>
</evidence>
<feature type="compositionally biased region" description="Polar residues" evidence="1">
    <location>
        <begin position="390"/>
        <end position="417"/>
    </location>
</feature>
<dbReference type="Gene3D" id="1.25.40.10">
    <property type="entry name" value="Tetratricopeptide repeat domain"/>
    <property type="match status" value="1"/>
</dbReference>
<dbReference type="PROSITE" id="PS50234">
    <property type="entry name" value="VWFA"/>
    <property type="match status" value="1"/>
</dbReference>
<dbReference type="InterPro" id="IPR002035">
    <property type="entry name" value="VWF_A"/>
</dbReference>
<feature type="compositionally biased region" description="Low complexity" evidence="1">
    <location>
        <begin position="283"/>
        <end position="306"/>
    </location>
</feature>
<dbReference type="Proteomes" id="UP001239462">
    <property type="component" value="Unassembled WGS sequence"/>
</dbReference>
<accession>A0ABT7PIV7</accession>
<feature type="compositionally biased region" description="Pro residues" evidence="1">
    <location>
        <begin position="333"/>
        <end position="342"/>
    </location>
</feature>
<dbReference type="Gene3D" id="3.40.50.410">
    <property type="entry name" value="von Willebrand factor, type A domain"/>
    <property type="match status" value="1"/>
</dbReference>
<dbReference type="EMBL" id="JASZZN010000008">
    <property type="protein sequence ID" value="MDM4016428.1"/>
    <property type="molecule type" value="Genomic_DNA"/>
</dbReference>
<evidence type="ECO:0000313" key="5">
    <source>
        <dbReference type="Proteomes" id="UP001239462"/>
    </source>
</evidence>
<protein>
    <recommendedName>
        <fullName evidence="3">VWFA domain-containing protein</fullName>
    </recommendedName>
</protein>
<keyword evidence="5" id="KW-1185">Reference proteome</keyword>
<feature type="transmembrane region" description="Helical" evidence="2">
    <location>
        <begin position="102"/>
        <end position="122"/>
    </location>
</feature>
<dbReference type="SUPFAM" id="SSF48452">
    <property type="entry name" value="TPR-like"/>
    <property type="match status" value="1"/>
</dbReference>
<reference evidence="4 5" key="1">
    <citation type="submission" date="2023-06" db="EMBL/GenBank/DDBJ databases">
        <title>Roseiconus lacunae JC819 isolated from Gulf of Mannar region, Tamil Nadu.</title>
        <authorList>
            <person name="Pk S."/>
            <person name="Ch S."/>
            <person name="Ch V.R."/>
        </authorList>
    </citation>
    <scope>NUCLEOTIDE SEQUENCE [LARGE SCALE GENOMIC DNA]</scope>
    <source>
        <strain evidence="4 5">JC819</strain>
    </source>
</reference>
<dbReference type="SUPFAM" id="SSF53300">
    <property type="entry name" value="vWA-like"/>
    <property type="match status" value="1"/>
</dbReference>
<dbReference type="RefSeq" id="WP_289164067.1">
    <property type="nucleotide sequence ID" value="NZ_JASZZN010000008.1"/>
</dbReference>
<feature type="region of interest" description="Disordered" evidence="1">
    <location>
        <begin position="273"/>
        <end position="317"/>
    </location>
</feature>
<keyword evidence="2" id="KW-1133">Transmembrane helix</keyword>
<name>A0ABT7PIV7_9BACT</name>
<dbReference type="CDD" id="cd00198">
    <property type="entry name" value="vWFA"/>
    <property type="match status" value="1"/>
</dbReference>
<evidence type="ECO:0000313" key="4">
    <source>
        <dbReference type="EMBL" id="MDM4016428.1"/>
    </source>
</evidence>
<evidence type="ECO:0000259" key="3">
    <source>
        <dbReference type="PROSITE" id="PS50234"/>
    </source>
</evidence>
<comment type="caution">
    <text evidence="4">The sequence shown here is derived from an EMBL/GenBank/DDBJ whole genome shotgun (WGS) entry which is preliminary data.</text>
</comment>
<gene>
    <name evidence="4" type="ORF">QTN89_13370</name>
</gene>
<proteinExistence type="predicted"/>
<feature type="domain" description="VWFA" evidence="3">
    <location>
        <begin position="740"/>
        <end position="923"/>
    </location>
</feature>
<dbReference type="InterPro" id="IPR011990">
    <property type="entry name" value="TPR-like_helical_dom_sf"/>
</dbReference>
<dbReference type="InterPro" id="IPR036465">
    <property type="entry name" value="vWFA_dom_sf"/>
</dbReference>
<keyword evidence="2" id="KW-0812">Transmembrane</keyword>
<feature type="region of interest" description="Disordered" evidence="1">
    <location>
        <begin position="330"/>
        <end position="417"/>
    </location>
</feature>
<organism evidence="4 5">
    <name type="scientific">Roseiconus lacunae</name>
    <dbReference type="NCBI Taxonomy" id="2605694"/>
    <lineage>
        <taxon>Bacteria</taxon>
        <taxon>Pseudomonadati</taxon>
        <taxon>Planctomycetota</taxon>
        <taxon>Planctomycetia</taxon>
        <taxon>Pirellulales</taxon>
        <taxon>Pirellulaceae</taxon>
        <taxon>Roseiconus</taxon>
    </lineage>
</organism>
<evidence type="ECO:0000256" key="1">
    <source>
        <dbReference type="SAM" id="MobiDB-lite"/>
    </source>
</evidence>
<dbReference type="SMART" id="SM00327">
    <property type="entry name" value="VWA"/>
    <property type="match status" value="1"/>
</dbReference>
<dbReference type="Pfam" id="PF13768">
    <property type="entry name" value="VWA_3"/>
    <property type="match status" value="1"/>
</dbReference>